<comment type="caution">
    <text evidence="1">The sequence shown here is derived from an EMBL/GenBank/DDBJ whole genome shotgun (WGS) entry which is preliminary data.</text>
</comment>
<dbReference type="AlphaFoldDB" id="A0A7Y3T066"/>
<name>A0A7Y3T066_9CLOT</name>
<reference evidence="1 2" key="1">
    <citation type="submission" date="2020-05" db="EMBL/GenBank/DDBJ databases">
        <title>Complete genome of Clostridium estertheticum subspecies estertheticum, isolated from Vacuum packed lamb meat from New Zealand imported to Switzerland.</title>
        <authorList>
            <person name="Wambui J."/>
            <person name="Stevens M.J.A."/>
            <person name="Stephan R."/>
        </authorList>
    </citation>
    <scope>NUCLEOTIDE SEQUENCE [LARGE SCALE GENOMIC DNA]</scope>
    <source>
        <strain evidence="1 2">CEST001</strain>
    </source>
</reference>
<organism evidence="1 2">
    <name type="scientific">Clostridium estertheticum</name>
    <dbReference type="NCBI Taxonomy" id="238834"/>
    <lineage>
        <taxon>Bacteria</taxon>
        <taxon>Bacillati</taxon>
        <taxon>Bacillota</taxon>
        <taxon>Clostridia</taxon>
        <taxon>Eubacteriales</taxon>
        <taxon>Clostridiaceae</taxon>
        <taxon>Clostridium</taxon>
    </lineage>
</organism>
<accession>A0A7Y3T066</accession>
<evidence type="ECO:0000313" key="2">
    <source>
        <dbReference type="Proteomes" id="UP000531659"/>
    </source>
</evidence>
<gene>
    <name evidence="1" type="ORF">HLQ16_22215</name>
</gene>
<proteinExistence type="predicted"/>
<dbReference type="Proteomes" id="UP000531659">
    <property type="component" value="Unassembled WGS sequence"/>
</dbReference>
<dbReference type="EMBL" id="JABEYB010000027">
    <property type="protein sequence ID" value="NNU78609.1"/>
    <property type="molecule type" value="Genomic_DNA"/>
</dbReference>
<protein>
    <submittedName>
        <fullName evidence="1">Uncharacterized protein</fullName>
    </submittedName>
</protein>
<evidence type="ECO:0000313" key="1">
    <source>
        <dbReference type="EMBL" id="NNU78609.1"/>
    </source>
</evidence>
<sequence>MLIDVKNKNENIISYTDDEYIVQVEVLPGWKIIKNFHNMKLFIYKEDENYLGNSNFNFMVIDNKNNSKISQVLRRTKIDVYNDFENFSLVQMESINEYSGWFSCKGMKEKKMYYMKQFIYLIEKKIYSFTSCCLESYRNNLDGDFNRVFSSIEINKNK</sequence>
<dbReference type="RefSeq" id="WP_171299154.1">
    <property type="nucleotide sequence ID" value="NZ_JABEYB010000027.1"/>
</dbReference>